<dbReference type="Proteomes" id="UP001608902">
    <property type="component" value="Unassembled WGS sequence"/>
</dbReference>
<dbReference type="InterPro" id="IPR053164">
    <property type="entry name" value="IS1016-like_transposase"/>
</dbReference>
<reference evidence="2 3" key="1">
    <citation type="submission" date="2024-08" db="EMBL/GenBank/DDBJ databases">
        <title>Gnathostoma spinigerum genome.</title>
        <authorList>
            <person name="Gonzalez-Bertolin B."/>
            <person name="Monzon S."/>
            <person name="Zaballos A."/>
            <person name="Jimenez P."/>
            <person name="Dekumyoy P."/>
            <person name="Varona S."/>
            <person name="Cuesta I."/>
            <person name="Sumanam S."/>
            <person name="Adisakwattana P."/>
            <person name="Gasser R.B."/>
            <person name="Hernandez-Gonzalez A."/>
            <person name="Young N.D."/>
            <person name="Perteguer M.J."/>
        </authorList>
    </citation>
    <scope>NUCLEOTIDE SEQUENCE [LARGE SCALE GENOMIC DNA]</scope>
    <source>
        <strain evidence="2">AL3</strain>
        <tissue evidence="2">Liver</tissue>
    </source>
</reference>
<feature type="domain" description="ISXO2-like transposase" evidence="1">
    <location>
        <begin position="142"/>
        <end position="286"/>
    </location>
</feature>
<evidence type="ECO:0000313" key="3">
    <source>
        <dbReference type="Proteomes" id="UP001608902"/>
    </source>
</evidence>
<dbReference type="SMART" id="SM01126">
    <property type="entry name" value="DDE_Tnp_IS1595"/>
    <property type="match status" value="1"/>
</dbReference>
<evidence type="ECO:0000259" key="1">
    <source>
        <dbReference type="SMART" id="SM01126"/>
    </source>
</evidence>
<dbReference type="EMBL" id="JBGFUD010003107">
    <property type="protein sequence ID" value="MFH4978347.1"/>
    <property type="molecule type" value="Genomic_DNA"/>
</dbReference>
<dbReference type="Pfam" id="PF12762">
    <property type="entry name" value="DDE_Tnp_IS1595"/>
    <property type="match status" value="1"/>
</dbReference>
<dbReference type="PANTHER" id="PTHR47163">
    <property type="entry name" value="DDE_TNP_IS1595 DOMAIN-CONTAINING PROTEIN"/>
    <property type="match status" value="1"/>
</dbReference>
<dbReference type="AlphaFoldDB" id="A0ABD6ENU7"/>
<keyword evidence="3" id="KW-1185">Reference proteome</keyword>
<protein>
    <recommendedName>
        <fullName evidence="1">ISXO2-like transposase domain-containing protein</fullName>
    </recommendedName>
</protein>
<dbReference type="InterPro" id="IPR024445">
    <property type="entry name" value="Tnp_ISXO2-like"/>
</dbReference>
<organism evidence="2 3">
    <name type="scientific">Gnathostoma spinigerum</name>
    <dbReference type="NCBI Taxonomy" id="75299"/>
    <lineage>
        <taxon>Eukaryota</taxon>
        <taxon>Metazoa</taxon>
        <taxon>Ecdysozoa</taxon>
        <taxon>Nematoda</taxon>
        <taxon>Chromadorea</taxon>
        <taxon>Rhabditida</taxon>
        <taxon>Spirurina</taxon>
        <taxon>Gnathostomatomorpha</taxon>
        <taxon>Gnathostomatoidea</taxon>
        <taxon>Gnathostomatidae</taxon>
        <taxon>Gnathostoma</taxon>
    </lineage>
</organism>
<accession>A0ABD6ENU7</accession>
<comment type="caution">
    <text evidence="2">The sequence shown here is derived from an EMBL/GenBank/DDBJ whole genome shotgun (WGS) entry which is preliminary data.</text>
</comment>
<gene>
    <name evidence="2" type="ORF">AB6A40_005056</name>
</gene>
<proteinExistence type="predicted"/>
<sequence length="307" mass="35376">MEQLRGMNAKKMFQKVSLSDNDFMAWMQQVGLISASKKCSCGGDMALRSKGSAGGRRWVCRNSWCRKKKGILKGSFFENTKLAPQEVFQLSYYWCRGTHTVSEIQFDMRREDGSTIGAEAIVDWNKYFRDVCAEFFVKNPMKTGGEGKVVDIDEILLIRRKYKGGHQVKEQWTFCGIEYGSARCFLVPVENCSAATLLPIIQEYVLPGSTVISDLWAAYGGINNLPDAYRHLTLDYSIHFVEPGSSTRKITAESTWQKFKHSHRCRYRTQRTMLLSYIEHFQWRHLFAGDDAMYHLWSQICSLYPLE</sequence>
<evidence type="ECO:0000313" key="2">
    <source>
        <dbReference type="EMBL" id="MFH4978347.1"/>
    </source>
</evidence>
<name>A0ABD6ENU7_9BILA</name>
<dbReference type="PANTHER" id="PTHR47163:SF2">
    <property type="entry name" value="SI:DKEY-17M8.2"/>
    <property type="match status" value="1"/>
</dbReference>